<name>A0A840CL81_9BACT</name>
<sequence length="256" mass="30701">MEIIIQKKKMTITFETKCWEKDWRYILCRGYLETMIENCSYKFDKKILYINNVDDISKVEKIAQKKIEKGIIDRYIIVDEHAERALNFFNIDKNNFRGGYYYSIAELVSIFLCETDYLLHFSSDACIVKDSYEWVKKTMSLMDEHKEYFVGNPTWGKDFEGAKTESFAETDENFIGFGFSDQCYLIRTEDFKKPIYNETNPVSERYPKYGGELFEKRVDAFMRNHNLHRITSKHTSYIHKNYPKESRFQKILDIFR</sequence>
<dbReference type="RefSeq" id="WP_317169870.1">
    <property type="nucleotide sequence ID" value="NZ_JACIEP010000005.1"/>
</dbReference>
<comment type="caution">
    <text evidence="1">The sequence shown here is derived from an EMBL/GenBank/DDBJ whole genome shotgun (WGS) entry which is preliminary data.</text>
</comment>
<accession>A0A840CL81</accession>
<reference evidence="1 2" key="1">
    <citation type="submission" date="2020-08" db="EMBL/GenBank/DDBJ databases">
        <title>Genomic Encyclopedia of Type Strains, Phase IV (KMG-IV): sequencing the most valuable type-strain genomes for metagenomic binning, comparative biology and taxonomic classification.</title>
        <authorList>
            <person name="Goeker M."/>
        </authorList>
    </citation>
    <scope>NUCLEOTIDE SEQUENCE [LARGE SCALE GENOMIC DNA]</scope>
    <source>
        <strain evidence="1 2">DSM 104969</strain>
    </source>
</reference>
<proteinExistence type="predicted"/>
<gene>
    <name evidence="1" type="ORF">GGR21_001796</name>
</gene>
<dbReference type="EMBL" id="JACIEP010000005">
    <property type="protein sequence ID" value="MBB4035901.1"/>
    <property type="molecule type" value="Genomic_DNA"/>
</dbReference>
<dbReference type="Proteomes" id="UP000555103">
    <property type="component" value="Unassembled WGS sequence"/>
</dbReference>
<dbReference type="AlphaFoldDB" id="A0A840CL81"/>
<evidence type="ECO:0000313" key="1">
    <source>
        <dbReference type="EMBL" id="MBB4035901.1"/>
    </source>
</evidence>
<keyword evidence="2" id="KW-1185">Reference proteome</keyword>
<organism evidence="1 2">
    <name type="scientific">Dysgonomonas hofstadii</name>
    <dbReference type="NCBI Taxonomy" id="637886"/>
    <lineage>
        <taxon>Bacteria</taxon>
        <taxon>Pseudomonadati</taxon>
        <taxon>Bacteroidota</taxon>
        <taxon>Bacteroidia</taxon>
        <taxon>Bacteroidales</taxon>
        <taxon>Dysgonomonadaceae</taxon>
        <taxon>Dysgonomonas</taxon>
    </lineage>
</organism>
<protein>
    <submittedName>
        <fullName evidence="1">Uncharacterized protein</fullName>
    </submittedName>
</protein>
<evidence type="ECO:0000313" key="2">
    <source>
        <dbReference type="Proteomes" id="UP000555103"/>
    </source>
</evidence>